<evidence type="ECO:0000256" key="13">
    <source>
        <dbReference type="ARBA" id="ARBA00023224"/>
    </source>
</evidence>
<keyword evidence="12" id="KW-0675">Receptor</keyword>
<dbReference type="InterPro" id="IPR015526">
    <property type="entry name" value="Frizzled/SFRP"/>
</dbReference>
<comment type="caution">
    <text evidence="14">Lacks conserved residue(s) required for the propagation of feature annotation.</text>
</comment>
<evidence type="ECO:0000256" key="12">
    <source>
        <dbReference type="ARBA" id="ARBA00023170"/>
    </source>
</evidence>
<evidence type="ECO:0000256" key="4">
    <source>
        <dbReference type="ARBA" id="ARBA00022475"/>
    </source>
</evidence>
<dbReference type="GO" id="GO:0017147">
    <property type="term" value="F:Wnt-protein binding"/>
    <property type="evidence" value="ECO:0007669"/>
    <property type="project" value="TreeGrafter"/>
</dbReference>
<feature type="domain" description="FZ" evidence="17">
    <location>
        <begin position="44"/>
        <end position="164"/>
    </location>
</feature>
<dbReference type="GO" id="GO:0035567">
    <property type="term" value="P:non-canonical Wnt signaling pathway"/>
    <property type="evidence" value="ECO:0007669"/>
    <property type="project" value="TreeGrafter"/>
</dbReference>
<protein>
    <submittedName>
        <fullName evidence="20">Frizzled-4</fullName>
    </submittedName>
</protein>
<keyword evidence="7 16" id="KW-0732">Signal</keyword>
<feature type="disulfide bond" evidence="14">
    <location>
        <begin position="94"/>
        <end position="132"/>
    </location>
</feature>
<dbReference type="OMA" id="VIMISKN"/>
<keyword evidence="4" id="KW-1003">Cell membrane</keyword>
<feature type="signal peptide" evidence="16">
    <location>
        <begin position="1"/>
        <end position="20"/>
    </location>
</feature>
<dbReference type="WBParaSite" id="nRc.2.0.1.t33533-RA">
    <property type="protein sequence ID" value="nRc.2.0.1.t33533-RA"/>
    <property type="gene ID" value="nRc.2.0.1.g33533"/>
</dbReference>
<evidence type="ECO:0000256" key="10">
    <source>
        <dbReference type="ARBA" id="ARBA00023136"/>
    </source>
</evidence>
<evidence type="ECO:0000256" key="15">
    <source>
        <dbReference type="SAM" id="Phobius"/>
    </source>
</evidence>
<dbReference type="FunFam" id="1.10.2000.10:FF:000004">
    <property type="entry name" value="Frizzled class receptor 8a"/>
    <property type="match status" value="1"/>
</dbReference>
<feature type="disulfide bond" evidence="14">
    <location>
        <begin position="49"/>
        <end position="110"/>
    </location>
</feature>
<evidence type="ECO:0000256" key="11">
    <source>
        <dbReference type="ARBA" id="ARBA00023157"/>
    </source>
</evidence>
<dbReference type="InterPro" id="IPR036790">
    <property type="entry name" value="Frizzled_dom_sf"/>
</dbReference>
<evidence type="ECO:0000256" key="1">
    <source>
        <dbReference type="ARBA" id="ARBA00004651"/>
    </source>
</evidence>
<dbReference type="PROSITE" id="PS50261">
    <property type="entry name" value="G_PROTEIN_RECEP_F2_4"/>
    <property type="match status" value="1"/>
</dbReference>
<feature type="chain" id="PRO_5037846750" evidence="16">
    <location>
        <begin position="21"/>
        <end position="350"/>
    </location>
</feature>
<dbReference type="SMART" id="SM01330">
    <property type="entry name" value="Frizzled"/>
    <property type="match status" value="1"/>
</dbReference>
<evidence type="ECO:0000256" key="6">
    <source>
        <dbReference type="ARBA" id="ARBA00022692"/>
    </source>
</evidence>
<comment type="subcellular location">
    <subcellularLocation>
        <location evidence="1">Cell membrane</location>
        <topology evidence="1">Multi-pass membrane protein</topology>
    </subcellularLocation>
</comment>
<evidence type="ECO:0000313" key="19">
    <source>
        <dbReference type="Proteomes" id="UP000887565"/>
    </source>
</evidence>
<dbReference type="Proteomes" id="UP000887565">
    <property type="component" value="Unplaced"/>
</dbReference>
<keyword evidence="8 15" id="KW-1133">Transmembrane helix</keyword>
<dbReference type="GO" id="GO:0004930">
    <property type="term" value="F:G protein-coupled receptor activity"/>
    <property type="evidence" value="ECO:0007669"/>
    <property type="project" value="UniProtKB-KW"/>
</dbReference>
<feature type="disulfide bond" evidence="14">
    <location>
        <begin position="57"/>
        <end position="103"/>
    </location>
</feature>
<dbReference type="GO" id="GO:0060070">
    <property type="term" value="P:canonical Wnt signaling pathway"/>
    <property type="evidence" value="ECO:0007669"/>
    <property type="project" value="TreeGrafter"/>
</dbReference>
<evidence type="ECO:0000256" key="8">
    <source>
        <dbReference type="ARBA" id="ARBA00022989"/>
    </source>
</evidence>
<dbReference type="SUPFAM" id="SSF63501">
    <property type="entry name" value="Frizzled cysteine-rich domain"/>
    <property type="match status" value="1"/>
</dbReference>
<evidence type="ECO:0000256" key="7">
    <source>
        <dbReference type="ARBA" id="ARBA00022729"/>
    </source>
</evidence>
<name>A0A915K5C1_ROMCU</name>
<dbReference type="Gene3D" id="1.20.1070.10">
    <property type="entry name" value="Rhodopsin 7-helix transmembrane proteins"/>
    <property type="match status" value="1"/>
</dbReference>
<keyword evidence="3" id="KW-0217">Developmental protein</keyword>
<dbReference type="SMART" id="SM00063">
    <property type="entry name" value="FRI"/>
    <property type="match status" value="1"/>
</dbReference>
<feature type="disulfide bond" evidence="14">
    <location>
        <begin position="125"/>
        <end position="149"/>
    </location>
</feature>
<evidence type="ECO:0000259" key="17">
    <source>
        <dbReference type="PROSITE" id="PS50038"/>
    </source>
</evidence>
<dbReference type="PANTHER" id="PTHR11309:SF126">
    <property type="entry name" value="FRIZZLED-2"/>
    <property type="match status" value="1"/>
</dbReference>
<evidence type="ECO:0000259" key="18">
    <source>
        <dbReference type="PROSITE" id="PS50261"/>
    </source>
</evidence>
<keyword evidence="5" id="KW-0879">Wnt signaling pathway</keyword>
<evidence type="ECO:0000256" key="3">
    <source>
        <dbReference type="ARBA" id="ARBA00022473"/>
    </source>
</evidence>
<dbReference type="AlphaFoldDB" id="A0A915K5C1"/>
<feature type="transmembrane region" description="Helical" evidence="15">
    <location>
        <begin position="257"/>
        <end position="279"/>
    </location>
</feature>
<dbReference type="PRINTS" id="PR00489">
    <property type="entry name" value="FRIZZLED"/>
</dbReference>
<organism evidence="19 20">
    <name type="scientific">Romanomermis culicivorax</name>
    <name type="common">Nematode worm</name>
    <dbReference type="NCBI Taxonomy" id="13658"/>
    <lineage>
        <taxon>Eukaryota</taxon>
        <taxon>Metazoa</taxon>
        <taxon>Ecdysozoa</taxon>
        <taxon>Nematoda</taxon>
        <taxon>Enoplea</taxon>
        <taxon>Dorylaimia</taxon>
        <taxon>Mermithida</taxon>
        <taxon>Mermithoidea</taxon>
        <taxon>Mermithidae</taxon>
        <taxon>Romanomermis</taxon>
    </lineage>
</organism>
<accession>A0A915K5C1</accession>
<keyword evidence="9" id="KW-0297">G-protein coupled receptor</keyword>
<comment type="similarity">
    <text evidence="2">Belongs to the G-protein coupled receptor Fz/Smo family.</text>
</comment>
<evidence type="ECO:0000256" key="9">
    <source>
        <dbReference type="ARBA" id="ARBA00023040"/>
    </source>
</evidence>
<dbReference type="Pfam" id="PF01534">
    <property type="entry name" value="Frizzled"/>
    <property type="match status" value="1"/>
</dbReference>
<evidence type="ECO:0000256" key="16">
    <source>
        <dbReference type="SAM" id="SignalP"/>
    </source>
</evidence>
<dbReference type="InterPro" id="IPR000539">
    <property type="entry name" value="Frizzled/Smoothened_7TM"/>
</dbReference>
<keyword evidence="13" id="KW-0807">Transducer</keyword>
<dbReference type="PROSITE" id="PS50038">
    <property type="entry name" value="FZ"/>
    <property type="match status" value="1"/>
</dbReference>
<reference evidence="20" key="1">
    <citation type="submission" date="2022-11" db="UniProtKB">
        <authorList>
            <consortium name="WormBaseParasite"/>
        </authorList>
    </citation>
    <scope>IDENTIFICATION</scope>
</reference>
<evidence type="ECO:0000256" key="14">
    <source>
        <dbReference type="PROSITE-ProRule" id="PRU00090"/>
    </source>
</evidence>
<sequence>MKLPFLYFIFWTILPSICRTSSYENNFLESHPSSLSNGIVHHHSAVPTCEEIKVPLCRGLEYNMTSMPNQLNHANQDEAGMEAHQFFPLVAINCSSDLRFFVCSMYTPICLPDYPKPLPPCRSVCERAKSGCAPLMLQYGFRWPAHLECSTLPVYGGEELCMDANHTTSKNGHYPLDDESTLAPPPPPLIEESLPAFHTPQHMEHYSTCRCACPDDDRFKSVHGPMAGRIFAYNVSGCTYACRAVQENDERDVFVRFWLALWACVCYACTLLTVCTFLIDRSRFQYPERPIIYLALCYLMVSSAYLIRLMIGHDKIACEGDRVRTATTGPTQCTTVFFLIYFFGMASNVW</sequence>
<evidence type="ECO:0000313" key="20">
    <source>
        <dbReference type="WBParaSite" id="nRc.2.0.1.t33533-RA"/>
    </source>
</evidence>
<dbReference type="Gene3D" id="1.10.2000.10">
    <property type="entry name" value="Frizzled cysteine-rich domain"/>
    <property type="match status" value="1"/>
</dbReference>
<keyword evidence="19" id="KW-1185">Reference proteome</keyword>
<dbReference type="GO" id="GO:0005886">
    <property type="term" value="C:plasma membrane"/>
    <property type="evidence" value="ECO:0007669"/>
    <property type="project" value="UniProtKB-SubCell"/>
</dbReference>
<keyword evidence="6 15" id="KW-0812">Transmembrane</keyword>
<dbReference type="PANTHER" id="PTHR11309">
    <property type="entry name" value="FRIZZLED"/>
    <property type="match status" value="1"/>
</dbReference>
<proteinExistence type="inferred from homology"/>
<keyword evidence="11 14" id="KW-1015">Disulfide bond</keyword>
<dbReference type="GO" id="GO:0042813">
    <property type="term" value="F:Wnt receptor activity"/>
    <property type="evidence" value="ECO:0007669"/>
    <property type="project" value="TreeGrafter"/>
</dbReference>
<dbReference type="InterPro" id="IPR020067">
    <property type="entry name" value="Frizzled_dom"/>
</dbReference>
<evidence type="ECO:0000256" key="5">
    <source>
        <dbReference type="ARBA" id="ARBA00022687"/>
    </source>
</evidence>
<dbReference type="InterPro" id="IPR017981">
    <property type="entry name" value="GPCR_2-like_7TM"/>
</dbReference>
<dbReference type="Pfam" id="PF01392">
    <property type="entry name" value="Fz"/>
    <property type="match status" value="1"/>
</dbReference>
<feature type="domain" description="G-protein coupled receptors family 2 profile 2" evidence="18">
    <location>
        <begin position="255"/>
        <end position="350"/>
    </location>
</feature>
<feature type="transmembrane region" description="Helical" evidence="15">
    <location>
        <begin position="291"/>
        <end position="311"/>
    </location>
</feature>
<evidence type="ECO:0000256" key="2">
    <source>
        <dbReference type="ARBA" id="ARBA00008077"/>
    </source>
</evidence>
<keyword evidence="10 15" id="KW-0472">Membrane</keyword>